<feature type="domain" description="Plant heme peroxidase family profile" evidence="23">
    <location>
        <begin position="27"/>
        <end position="328"/>
    </location>
</feature>
<evidence type="ECO:0000256" key="10">
    <source>
        <dbReference type="ARBA" id="ARBA00022729"/>
    </source>
</evidence>
<keyword evidence="6 22" id="KW-0964">Secreted</keyword>
<accession>A0A2G5E9T9</accession>
<dbReference type="FunFam" id="1.10.420.10:FF:000001">
    <property type="entry name" value="Peroxidase"/>
    <property type="match status" value="1"/>
</dbReference>
<feature type="active site" description="Proton acceptor" evidence="17">
    <location>
        <position position="68"/>
    </location>
</feature>
<evidence type="ECO:0000256" key="20">
    <source>
        <dbReference type="PIRSR" id="PIRSR600823-4"/>
    </source>
</evidence>
<evidence type="ECO:0000313" key="24">
    <source>
        <dbReference type="EMBL" id="PIA52317.1"/>
    </source>
</evidence>
<keyword evidence="13 19" id="KW-0408">Iron</keyword>
<feature type="binding site" evidence="19">
    <location>
        <position position="248"/>
    </location>
    <ligand>
        <name>Ca(2+)</name>
        <dbReference type="ChEBI" id="CHEBI:29108"/>
        <label>2</label>
    </ligand>
</feature>
<gene>
    <name evidence="24" type="ORF">AQUCO_01000288v1</name>
</gene>
<dbReference type="GO" id="GO:0005576">
    <property type="term" value="C:extracellular region"/>
    <property type="evidence" value="ECO:0007669"/>
    <property type="project" value="UniProtKB-SubCell"/>
</dbReference>
<organism evidence="24 25">
    <name type="scientific">Aquilegia coerulea</name>
    <name type="common">Rocky mountain columbine</name>
    <dbReference type="NCBI Taxonomy" id="218851"/>
    <lineage>
        <taxon>Eukaryota</taxon>
        <taxon>Viridiplantae</taxon>
        <taxon>Streptophyta</taxon>
        <taxon>Embryophyta</taxon>
        <taxon>Tracheophyta</taxon>
        <taxon>Spermatophyta</taxon>
        <taxon>Magnoliopsida</taxon>
        <taxon>Ranunculales</taxon>
        <taxon>Ranunculaceae</taxon>
        <taxon>Thalictroideae</taxon>
        <taxon>Aquilegia</taxon>
    </lineage>
</organism>
<dbReference type="Proteomes" id="UP000230069">
    <property type="component" value="Unassembled WGS sequence"/>
</dbReference>
<keyword evidence="12 22" id="KW-0560">Oxidoreductase</keyword>
<dbReference type="GO" id="GO:0046872">
    <property type="term" value="F:metal ion binding"/>
    <property type="evidence" value="ECO:0007669"/>
    <property type="project" value="UniProtKB-UniRule"/>
</dbReference>
<dbReference type="InterPro" id="IPR010255">
    <property type="entry name" value="Haem_peroxidase_sf"/>
</dbReference>
<evidence type="ECO:0000256" key="2">
    <source>
        <dbReference type="ARBA" id="ARBA00002322"/>
    </source>
</evidence>
<dbReference type="Gene3D" id="1.10.520.10">
    <property type="match status" value="1"/>
</dbReference>
<keyword evidence="9 19" id="KW-0479">Metal-binding</keyword>
<evidence type="ECO:0000256" key="7">
    <source>
        <dbReference type="ARBA" id="ARBA00022559"/>
    </source>
</evidence>
<feature type="disulfide bond" evidence="21">
    <location>
        <begin position="123"/>
        <end position="324"/>
    </location>
</feature>
<evidence type="ECO:0000256" key="12">
    <source>
        <dbReference type="ARBA" id="ARBA00023002"/>
    </source>
</evidence>
<feature type="binding site" evidence="18">
    <location>
        <position position="165"/>
    </location>
    <ligand>
        <name>substrate</name>
    </ligand>
</feature>
<dbReference type="EMBL" id="KZ305027">
    <property type="protein sequence ID" value="PIA52317.1"/>
    <property type="molecule type" value="Genomic_DNA"/>
</dbReference>
<dbReference type="InterPro" id="IPR002016">
    <property type="entry name" value="Haem_peroxidase"/>
</dbReference>
<evidence type="ECO:0000256" key="14">
    <source>
        <dbReference type="ARBA" id="ARBA00023157"/>
    </source>
</evidence>
<keyword evidence="7 22" id="KW-0575">Peroxidase</keyword>
<feature type="binding site" evidence="19">
    <location>
        <position position="72"/>
    </location>
    <ligand>
        <name>Ca(2+)</name>
        <dbReference type="ChEBI" id="CHEBI:29108"/>
        <label>1</label>
    </ligand>
</feature>
<dbReference type="GO" id="GO:0006979">
    <property type="term" value="P:response to oxidative stress"/>
    <property type="evidence" value="ECO:0007669"/>
    <property type="project" value="UniProtKB-UniRule"/>
</dbReference>
<dbReference type="PRINTS" id="PR00461">
    <property type="entry name" value="PLPEROXIDASE"/>
</dbReference>
<feature type="binding site" evidence="19">
    <location>
        <position position="251"/>
    </location>
    <ligand>
        <name>Ca(2+)</name>
        <dbReference type="ChEBI" id="CHEBI:29108"/>
        <label>2</label>
    </ligand>
</feature>
<evidence type="ECO:0000256" key="5">
    <source>
        <dbReference type="ARBA" id="ARBA00012313"/>
    </source>
</evidence>
<dbReference type="InterPro" id="IPR019794">
    <property type="entry name" value="Peroxidases_AS"/>
</dbReference>
<evidence type="ECO:0000256" key="11">
    <source>
        <dbReference type="ARBA" id="ARBA00022837"/>
    </source>
</evidence>
<keyword evidence="15" id="KW-0325">Glycoprotein</keyword>
<comment type="similarity">
    <text evidence="22">Belongs to the peroxidase family. Classical plant (class III) peroxidase subfamily.</text>
</comment>
<dbReference type="Pfam" id="PF00141">
    <property type="entry name" value="peroxidase"/>
    <property type="match status" value="1"/>
</dbReference>
<dbReference type="PROSITE" id="PS50873">
    <property type="entry name" value="PEROXIDASE_4"/>
    <property type="match status" value="1"/>
</dbReference>
<dbReference type="PANTHER" id="PTHR31388:SF180">
    <property type="entry name" value="PEROXIDASE"/>
    <property type="match status" value="1"/>
</dbReference>
<reference evidence="24 25" key="1">
    <citation type="submission" date="2017-09" db="EMBL/GenBank/DDBJ databases">
        <title>WGS assembly of Aquilegia coerulea Goldsmith.</title>
        <authorList>
            <person name="Hodges S."/>
            <person name="Kramer E."/>
            <person name="Nordborg M."/>
            <person name="Tomkins J."/>
            <person name="Borevitz J."/>
            <person name="Derieg N."/>
            <person name="Yan J."/>
            <person name="Mihaltcheva S."/>
            <person name="Hayes R.D."/>
            <person name="Rokhsar D."/>
        </authorList>
    </citation>
    <scope>NUCLEOTIDE SEQUENCE [LARGE SCALE GENOMIC DNA]</scope>
    <source>
        <strain evidence="25">cv. Goldsmith</strain>
    </source>
</reference>
<feature type="signal peptide" evidence="22">
    <location>
        <begin position="1"/>
        <end position="26"/>
    </location>
</feature>
<protein>
    <recommendedName>
        <fullName evidence="5 22">Peroxidase</fullName>
        <ecNumber evidence="5 22">1.11.1.7</ecNumber>
    </recommendedName>
</protein>
<comment type="similarity">
    <text evidence="4">Belongs to the peroxidase family. Ascorbate peroxidase subfamily.</text>
</comment>
<dbReference type="SUPFAM" id="SSF48113">
    <property type="entry name" value="Heme-dependent peroxidases"/>
    <property type="match status" value="1"/>
</dbReference>
<feature type="binding site" evidence="19">
    <location>
        <position position="76"/>
    </location>
    <ligand>
        <name>Ca(2+)</name>
        <dbReference type="ChEBI" id="CHEBI:29108"/>
        <label>1</label>
    </ligand>
</feature>
<dbReference type="GO" id="GO:0020037">
    <property type="term" value="F:heme binding"/>
    <property type="evidence" value="ECO:0007669"/>
    <property type="project" value="UniProtKB-UniRule"/>
</dbReference>
<evidence type="ECO:0000256" key="19">
    <source>
        <dbReference type="PIRSR" id="PIRSR600823-3"/>
    </source>
</evidence>
<name>A0A2G5E9T9_AQUCA</name>
<keyword evidence="11 19" id="KW-0106">Calcium</keyword>
<dbReference type="Gene3D" id="1.10.420.10">
    <property type="entry name" value="Peroxidase, domain 2"/>
    <property type="match status" value="1"/>
</dbReference>
<feature type="binding site" evidence="19">
    <location>
        <position position="78"/>
    </location>
    <ligand>
        <name>Ca(2+)</name>
        <dbReference type="ChEBI" id="CHEBI:29108"/>
        <label>1</label>
    </ligand>
</feature>
<comment type="function">
    <text evidence="2">Removal of H(2)O(2), oxidation of toxic reductants, biosynthesis and degradation of lignin, suberization, auxin catabolism, response to environmental stresses such as wounding, pathogen attack and oxidative stress. These functions might be dependent on each isozyme/isoform in each plant tissue.</text>
</comment>
<dbReference type="InterPro" id="IPR000823">
    <property type="entry name" value="Peroxidase_pln"/>
</dbReference>
<sequence>MNHNQTIQSTFSLVCLFFFTSPLVFCQLDYSFYDDTCPNLSKIVTYAVSSAIANETRMAASLIRLHFHDCIVNGCDGSVLLDDTSSLRGEKGAGANQNSARGFEIIDDIKANVEEACPSTVSCTDILTLAARDAVYLAGGSYYYVPLGRRDATTASLSAANEQIPAPFESLRNITAKFTSKGLDAKDVVVLSGAHTIGFAQCFTFKDRLFNFNGSNQPDPALHTSLLKNLQSQCPNQDSSNSNLAPLDPVTINKFDNVYYKNILNKSGLLQSDQALMGDATSASLVNKYSKYPYLFSKDFGASMVKMANIGVLTGQTGEIRKNCRVAN</sequence>
<evidence type="ECO:0000313" key="25">
    <source>
        <dbReference type="Proteomes" id="UP000230069"/>
    </source>
</evidence>
<evidence type="ECO:0000256" key="6">
    <source>
        <dbReference type="ARBA" id="ARBA00022525"/>
    </source>
</evidence>
<feature type="binding site" evidence="19">
    <location>
        <position position="74"/>
    </location>
    <ligand>
        <name>Ca(2+)</name>
        <dbReference type="ChEBI" id="CHEBI:29108"/>
        <label>1</label>
    </ligand>
</feature>
<comment type="cofactor">
    <cofactor evidence="19 22">
        <name>Ca(2+)</name>
        <dbReference type="ChEBI" id="CHEBI:29108"/>
    </cofactor>
    <text evidence="19 22">Binds 2 calcium ions per subunit.</text>
</comment>
<feature type="site" description="Transition state stabilizer" evidence="20">
    <location>
        <position position="64"/>
    </location>
</feature>
<feature type="binding site" evidence="19">
    <location>
        <position position="196"/>
    </location>
    <ligand>
        <name>Ca(2+)</name>
        <dbReference type="ChEBI" id="CHEBI:29108"/>
        <label>2</label>
    </ligand>
</feature>
<comment type="catalytic activity">
    <reaction evidence="1 22">
        <text>2 a phenolic donor + H2O2 = 2 a phenolic radical donor + 2 H2O</text>
        <dbReference type="Rhea" id="RHEA:56136"/>
        <dbReference type="ChEBI" id="CHEBI:15377"/>
        <dbReference type="ChEBI" id="CHEBI:16240"/>
        <dbReference type="ChEBI" id="CHEBI:139520"/>
        <dbReference type="ChEBI" id="CHEBI:139521"/>
        <dbReference type="EC" id="1.11.1.7"/>
    </reaction>
</comment>
<dbReference type="InParanoid" id="A0A2G5E9T9"/>
<dbReference type="InterPro" id="IPR019793">
    <property type="entry name" value="Peroxidases_heam-ligand_BS"/>
</dbReference>
<dbReference type="FunFam" id="1.10.520.10:FF:000006">
    <property type="entry name" value="Peroxidase"/>
    <property type="match status" value="1"/>
</dbReference>
<evidence type="ECO:0000256" key="16">
    <source>
        <dbReference type="ARBA" id="ARBA00023324"/>
    </source>
</evidence>
<feature type="disulfide bond" evidence="21">
    <location>
        <begin position="202"/>
        <end position="234"/>
    </location>
</feature>
<feature type="disulfide bond" evidence="21">
    <location>
        <begin position="70"/>
        <end position="75"/>
    </location>
</feature>
<evidence type="ECO:0000256" key="9">
    <source>
        <dbReference type="ARBA" id="ARBA00022723"/>
    </source>
</evidence>
<dbReference type="PROSITE" id="PS00436">
    <property type="entry name" value="PEROXIDASE_2"/>
    <property type="match status" value="1"/>
</dbReference>
<keyword evidence="25" id="KW-1185">Reference proteome</keyword>
<evidence type="ECO:0000259" key="23">
    <source>
        <dbReference type="PROSITE" id="PS50873"/>
    </source>
</evidence>
<evidence type="ECO:0000256" key="18">
    <source>
        <dbReference type="PIRSR" id="PIRSR600823-2"/>
    </source>
</evidence>
<dbReference type="AlphaFoldDB" id="A0A2G5E9T9"/>
<comment type="cofactor">
    <cofactor evidence="19 22">
        <name>heme b</name>
        <dbReference type="ChEBI" id="CHEBI:60344"/>
    </cofactor>
    <text evidence="19 22">Binds 1 heme b (iron(II)-protoporphyrin IX) group per subunit.</text>
</comment>
<evidence type="ECO:0000256" key="1">
    <source>
        <dbReference type="ARBA" id="ARBA00000189"/>
    </source>
</evidence>
<keyword evidence="8 22" id="KW-0349">Heme</keyword>
<keyword evidence="10 22" id="KW-0732">Signal</keyword>
<feature type="binding site" evidence="19">
    <location>
        <position position="90"/>
    </location>
    <ligand>
        <name>Ca(2+)</name>
        <dbReference type="ChEBI" id="CHEBI:29108"/>
        <label>1</label>
    </ligand>
</feature>
<dbReference type="PROSITE" id="PS00435">
    <property type="entry name" value="PEROXIDASE_1"/>
    <property type="match status" value="1"/>
</dbReference>
<feature type="chain" id="PRO_5013425101" description="Peroxidase" evidence="22">
    <location>
        <begin position="27"/>
        <end position="328"/>
    </location>
</feature>
<evidence type="ECO:0000256" key="4">
    <source>
        <dbReference type="ARBA" id="ARBA00006873"/>
    </source>
</evidence>
<evidence type="ECO:0000256" key="15">
    <source>
        <dbReference type="ARBA" id="ARBA00023180"/>
    </source>
</evidence>
<keyword evidence="14 21" id="KW-1015">Disulfide bond</keyword>
<feature type="binding site" evidence="19">
    <location>
        <position position="256"/>
    </location>
    <ligand>
        <name>Ca(2+)</name>
        <dbReference type="ChEBI" id="CHEBI:29108"/>
        <label>2</label>
    </ligand>
</feature>
<evidence type="ECO:0000256" key="3">
    <source>
        <dbReference type="ARBA" id="ARBA00004613"/>
    </source>
</evidence>
<dbReference type="CDD" id="cd00693">
    <property type="entry name" value="secretory_peroxidase"/>
    <property type="match status" value="1"/>
</dbReference>
<comment type="subcellular location">
    <subcellularLocation>
        <location evidence="3 22">Secreted</location>
    </subcellularLocation>
</comment>
<feature type="binding site" evidence="19">
    <location>
        <position position="69"/>
    </location>
    <ligand>
        <name>Ca(2+)</name>
        <dbReference type="ChEBI" id="CHEBI:29108"/>
        <label>1</label>
    </ligand>
</feature>
<feature type="binding site" description="axial binding residue" evidence="19">
    <location>
        <position position="195"/>
    </location>
    <ligand>
        <name>heme b</name>
        <dbReference type="ChEBI" id="CHEBI:60344"/>
    </ligand>
    <ligandPart>
        <name>Fe</name>
        <dbReference type="ChEBI" id="CHEBI:18248"/>
    </ligandPart>
</feature>
<dbReference type="GO" id="GO:0042744">
    <property type="term" value="P:hydrogen peroxide catabolic process"/>
    <property type="evidence" value="ECO:0007669"/>
    <property type="project" value="UniProtKB-KW"/>
</dbReference>
<dbReference type="PRINTS" id="PR00458">
    <property type="entry name" value="PEROXIDASE"/>
</dbReference>
<dbReference type="OrthoDB" id="2113341at2759"/>
<dbReference type="PANTHER" id="PTHR31388">
    <property type="entry name" value="PEROXIDASE 72-RELATED"/>
    <property type="match status" value="1"/>
</dbReference>
<evidence type="ECO:0000256" key="13">
    <source>
        <dbReference type="ARBA" id="ARBA00023004"/>
    </source>
</evidence>
<dbReference type="InterPro" id="IPR033905">
    <property type="entry name" value="Secretory_peroxidase"/>
</dbReference>
<keyword evidence="16 22" id="KW-0376">Hydrogen peroxide</keyword>
<proteinExistence type="inferred from homology"/>
<dbReference type="FunCoup" id="A0A2G5E9T9">
    <property type="interactions" value="101"/>
</dbReference>
<evidence type="ECO:0000256" key="8">
    <source>
        <dbReference type="ARBA" id="ARBA00022617"/>
    </source>
</evidence>
<dbReference type="STRING" id="218851.A0A2G5E9T9"/>
<evidence type="ECO:0000256" key="17">
    <source>
        <dbReference type="PIRSR" id="PIRSR600823-1"/>
    </source>
</evidence>
<evidence type="ECO:0000256" key="22">
    <source>
        <dbReference type="RuleBase" id="RU362060"/>
    </source>
</evidence>
<evidence type="ECO:0000256" key="21">
    <source>
        <dbReference type="PIRSR" id="PIRSR600823-5"/>
    </source>
</evidence>
<dbReference type="GO" id="GO:0140825">
    <property type="term" value="F:lactoperoxidase activity"/>
    <property type="evidence" value="ECO:0007669"/>
    <property type="project" value="UniProtKB-EC"/>
</dbReference>
<dbReference type="EC" id="1.11.1.7" evidence="5 22"/>
<feature type="disulfide bond" evidence="21">
    <location>
        <begin position="37"/>
        <end position="117"/>
    </location>
</feature>